<evidence type="ECO:0000313" key="3">
    <source>
        <dbReference type="Proteomes" id="UP001066276"/>
    </source>
</evidence>
<proteinExistence type="predicted"/>
<accession>A0AAV7PDU2</accession>
<comment type="caution">
    <text evidence="2">The sequence shown here is derived from an EMBL/GenBank/DDBJ whole genome shotgun (WGS) entry which is preliminary data.</text>
</comment>
<keyword evidence="3" id="KW-1185">Reference proteome</keyword>
<dbReference type="AlphaFoldDB" id="A0AAV7PDU2"/>
<name>A0AAV7PDU2_PLEWA</name>
<evidence type="ECO:0000313" key="2">
    <source>
        <dbReference type="EMBL" id="KAJ1124999.1"/>
    </source>
</evidence>
<sequence length="74" mass="7510">MCGSRPPSSPLGVWPEPGAAPKTVGDGDWDGAPPGNTNHSTGLGRRSGSCGLLEPRDRLTTHGVCTGTENLAAK</sequence>
<reference evidence="2" key="1">
    <citation type="journal article" date="2022" name="bioRxiv">
        <title>Sequencing and chromosome-scale assembly of the giantPleurodeles waltlgenome.</title>
        <authorList>
            <person name="Brown T."/>
            <person name="Elewa A."/>
            <person name="Iarovenko S."/>
            <person name="Subramanian E."/>
            <person name="Araus A.J."/>
            <person name="Petzold A."/>
            <person name="Susuki M."/>
            <person name="Suzuki K.-i.T."/>
            <person name="Hayashi T."/>
            <person name="Toyoda A."/>
            <person name="Oliveira C."/>
            <person name="Osipova E."/>
            <person name="Leigh N.D."/>
            <person name="Simon A."/>
            <person name="Yun M.H."/>
        </authorList>
    </citation>
    <scope>NUCLEOTIDE SEQUENCE</scope>
    <source>
        <strain evidence="2">20211129_DDA</strain>
        <tissue evidence="2">Liver</tissue>
    </source>
</reference>
<protein>
    <submittedName>
        <fullName evidence="2">Uncharacterized protein</fullName>
    </submittedName>
</protein>
<organism evidence="2 3">
    <name type="scientific">Pleurodeles waltl</name>
    <name type="common">Iberian ribbed newt</name>
    <dbReference type="NCBI Taxonomy" id="8319"/>
    <lineage>
        <taxon>Eukaryota</taxon>
        <taxon>Metazoa</taxon>
        <taxon>Chordata</taxon>
        <taxon>Craniata</taxon>
        <taxon>Vertebrata</taxon>
        <taxon>Euteleostomi</taxon>
        <taxon>Amphibia</taxon>
        <taxon>Batrachia</taxon>
        <taxon>Caudata</taxon>
        <taxon>Salamandroidea</taxon>
        <taxon>Salamandridae</taxon>
        <taxon>Pleurodelinae</taxon>
        <taxon>Pleurodeles</taxon>
    </lineage>
</organism>
<gene>
    <name evidence="2" type="ORF">NDU88_003439</name>
</gene>
<dbReference type="EMBL" id="JANPWB010000011">
    <property type="protein sequence ID" value="KAJ1124999.1"/>
    <property type="molecule type" value="Genomic_DNA"/>
</dbReference>
<dbReference type="Proteomes" id="UP001066276">
    <property type="component" value="Chromosome 7"/>
</dbReference>
<evidence type="ECO:0000256" key="1">
    <source>
        <dbReference type="SAM" id="MobiDB-lite"/>
    </source>
</evidence>
<feature type="region of interest" description="Disordered" evidence="1">
    <location>
        <begin position="1"/>
        <end position="50"/>
    </location>
</feature>